<comment type="caution">
    <text evidence="2">The sequence shown here is derived from an EMBL/GenBank/DDBJ whole genome shotgun (WGS) entry which is preliminary data.</text>
</comment>
<keyword evidence="3" id="KW-1185">Reference proteome</keyword>
<protein>
    <submittedName>
        <fullName evidence="2">Uncharacterized protein</fullName>
    </submittedName>
</protein>
<dbReference type="EMBL" id="RBNI01014965">
    <property type="protein sequence ID" value="RUP17804.1"/>
    <property type="molecule type" value="Genomic_DNA"/>
</dbReference>
<accession>A0A433B9Y2</accession>
<reference evidence="2 3" key="1">
    <citation type="journal article" date="2018" name="New Phytol.">
        <title>Phylogenomics of Endogonaceae and evolution of mycorrhizas within Mucoromycota.</title>
        <authorList>
            <person name="Chang Y."/>
            <person name="Desiro A."/>
            <person name="Na H."/>
            <person name="Sandor L."/>
            <person name="Lipzen A."/>
            <person name="Clum A."/>
            <person name="Barry K."/>
            <person name="Grigoriev I.V."/>
            <person name="Martin F.M."/>
            <person name="Stajich J.E."/>
            <person name="Smith M.E."/>
            <person name="Bonito G."/>
            <person name="Spatafora J.W."/>
        </authorList>
    </citation>
    <scope>NUCLEOTIDE SEQUENCE [LARGE SCALE GENOMIC DNA]</scope>
    <source>
        <strain evidence="2 3">GMNB39</strain>
    </source>
</reference>
<proteinExistence type="predicted"/>
<evidence type="ECO:0000313" key="2">
    <source>
        <dbReference type="EMBL" id="RUP17804.1"/>
    </source>
</evidence>
<sequence>MRQLSRALQHPHRVLPPVTSDLGPETVTPRATNLTDEEDDDYYVESKPVTVGESKSSIKYKLKSGKDLLDILEKNRLNDENKRTTYKTFTGRLLDYNVAYLSVKPIIAMC</sequence>
<dbReference type="Proteomes" id="UP000268093">
    <property type="component" value="Unassembled WGS sequence"/>
</dbReference>
<gene>
    <name evidence="2" type="ORF">BC936DRAFT_139416</name>
</gene>
<name>A0A433B9Y2_9FUNG</name>
<dbReference type="AlphaFoldDB" id="A0A433B9Y2"/>
<feature type="region of interest" description="Disordered" evidence="1">
    <location>
        <begin position="1"/>
        <end position="32"/>
    </location>
</feature>
<evidence type="ECO:0000256" key="1">
    <source>
        <dbReference type="SAM" id="MobiDB-lite"/>
    </source>
</evidence>
<evidence type="ECO:0000313" key="3">
    <source>
        <dbReference type="Proteomes" id="UP000268093"/>
    </source>
</evidence>
<organism evidence="2 3">
    <name type="scientific">Jimgerdemannia flammicorona</name>
    <dbReference type="NCBI Taxonomy" id="994334"/>
    <lineage>
        <taxon>Eukaryota</taxon>
        <taxon>Fungi</taxon>
        <taxon>Fungi incertae sedis</taxon>
        <taxon>Mucoromycota</taxon>
        <taxon>Mucoromycotina</taxon>
        <taxon>Endogonomycetes</taxon>
        <taxon>Endogonales</taxon>
        <taxon>Endogonaceae</taxon>
        <taxon>Jimgerdemannia</taxon>
    </lineage>
</organism>